<dbReference type="GO" id="GO:0006696">
    <property type="term" value="P:ergosterol biosynthetic process"/>
    <property type="evidence" value="ECO:0007669"/>
    <property type="project" value="TreeGrafter"/>
</dbReference>
<protein>
    <submittedName>
        <fullName evidence="4">C-3 sterol dehydrogenase</fullName>
    </submittedName>
</protein>
<dbReference type="EMBL" id="MU157860">
    <property type="protein sequence ID" value="KAF9527541.1"/>
    <property type="molecule type" value="Genomic_DNA"/>
</dbReference>
<evidence type="ECO:0000256" key="1">
    <source>
        <dbReference type="ARBA" id="ARBA00023002"/>
    </source>
</evidence>
<dbReference type="InterPro" id="IPR050425">
    <property type="entry name" value="NAD(P)_dehydrat-like"/>
</dbReference>
<proteinExistence type="inferred from homology"/>
<dbReference type="SUPFAM" id="SSF51735">
    <property type="entry name" value="NAD(P)-binding Rossmann-fold domains"/>
    <property type="match status" value="2"/>
</dbReference>
<comment type="caution">
    <text evidence="4">The sequence shown here is derived from an EMBL/GenBank/DDBJ whole genome shotgun (WGS) entry which is preliminary data.</text>
</comment>
<dbReference type="Proteomes" id="UP000807306">
    <property type="component" value="Unassembled WGS sequence"/>
</dbReference>
<keyword evidence="1" id="KW-0560">Oxidoreductase</keyword>
<feature type="domain" description="3-beta hydroxysteroid dehydrogenase/isomerase" evidence="3">
    <location>
        <begin position="11"/>
        <end position="232"/>
    </location>
</feature>
<dbReference type="GO" id="GO:0005783">
    <property type="term" value="C:endoplasmic reticulum"/>
    <property type="evidence" value="ECO:0007669"/>
    <property type="project" value="TreeGrafter"/>
</dbReference>
<keyword evidence="5" id="KW-1185">Reference proteome</keyword>
<gene>
    <name evidence="4" type="ORF">CPB83DRAFT_855970</name>
</gene>
<dbReference type="PANTHER" id="PTHR10366">
    <property type="entry name" value="NAD DEPENDENT EPIMERASE/DEHYDRATASE"/>
    <property type="match status" value="1"/>
</dbReference>
<dbReference type="AlphaFoldDB" id="A0A9P6EED3"/>
<organism evidence="4 5">
    <name type="scientific">Crepidotus variabilis</name>
    <dbReference type="NCBI Taxonomy" id="179855"/>
    <lineage>
        <taxon>Eukaryota</taxon>
        <taxon>Fungi</taxon>
        <taxon>Dikarya</taxon>
        <taxon>Basidiomycota</taxon>
        <taxon>Agaricomycotina</taxon>
        <taxon>Agaricomycetes</taxon>
        <taxon>Agaricomycetidae</taxon>
        <taxon>Agaricales</taxon>
        <taxon>Agaricineae</taxon>
        <taxon>Crepidotaceae</taxon>
        <taxon>Crepidotus</taxon>
    </lineage>
</organism>
<dbReference type="InterPro" id="IPR002225">
    <property type="entry name" value="3Beta_OHSteriod_DH/Estase"/>
</dbReference>
<dbReference type="PANTHER" id="PTHR10366:SF564">
    <property type="entry name" value="STEROL-4-ALPHA-CARBOXYLATE 3-DEHYDROGENASE, DECARBOXYLATING"/>
    <property type="match status" value="1"/>
</dbReference>
<dbReference type="InterPro" id="IPR036291">
    <property type="entry name" value="NAD(P)-bd_dom_sf"/>
</dbReference>
<dbReference type="Gene3D" id="3.40.50.720">
    <property type="entry name" value="NAD(P)-binding Rossmann-like Domain"/>
    <property type="match status" value="2"/>
</dbReference>
<evidence type="ECO:0000313" key="4">
    <source>
        <dbReference type="EMBL" id="KAF9527541.1"/>
    </source>
</evidence>
<name>A0A9P6EED3_9AGAR</name>
<accession>A0A9P6EED3</accession>
<evidence type="ECO:0000259" key="3">
    <source>
        <dbReference type="Pfam" id="PF01073"/>
    </source>
</evidence>
<dbReference type="OrthoDB" id="10058185at2759"/>
<sequence>MAQDKKRDVYLVIGGNGFLGRHIVQQLQERGDIVSAFDIVERYNDVTFYAGDITDQNSVASALRKSGATCVIHTASPLPGSKDVTIFHRVNVKGTEAVIAACVECSIRKLVFTSSAGVIFNGEDIINADERQPFPEVPMDAYNETKSQAETLVLEANGKGGLLTVALRPAGIFGPLDRQAISSFAKVFLDGKTHFQIGDNTNLFDWTYVGNVAHAHLLAADKLETPAPAPALSTLSELPVSTDDVPSFTNAERTIIDVSLPPISHSTSQFRIPTCEARPLGPYVDPPTNGDKILASFNDPSTLQNRPVIRSRFDQLSDQALKRTKIAQPDINPLQVAGQVFFITNGEPVYFWDFPRKIWAEMDKLFPGKRQPRKPTVLPKAVGFAIASVSEGYSYVTGQEVTFNKFKVTFTCATRYHNIEKARRILGYEPVVGVDEGVKRAVAWWHSDYLATQQQKSA</sequence>
<reference evidence="4" key="1">
    <citation type="submission" date="2020-11" db="EMBL/GenBank/DDBJ databases">
        <authorList>
            <consortium name="DOE Joint Genome Institute"/>
            <person name="Ahrendt S."/>
            <person name="Riley R."/>
            <person name="Andreopoulos W."/>
            <person name="Labutti K."/>
            <person name="Pangilinan J."/>
            <person name="Ruiz-Duenas F.J."/>
            <person name="Barrasa J.M."/>
            <person name="Sanchez-Garcia M."/>
            <person name="Camarero S."/>
            <person name="Miyauchi S."/>
            <person name="Serrano A."/>
            <person name="Linde D."/>
            <person name="Babiker R."/>
            <person name="Drula E."/>
            <person name="Ayuso-Fernandez I."/>
            <person name="Pacheco R."/>
            <person name="Padilla G."/>
            <person name="Ferreira P."/>
            <person name="Barriuso J."/>
            <person name="Kellner H."/>
            <person name="Castanera R."/>
            <person name="Alfaro M."/>
            <person name="Ramirez L."/>
            <person name="Pisabarro A.G."/>
            <person name="Kuo A."/>
            <person name="Tritt A."/>
            <person name="Lipzen A."/>
            <person name="He G."/>
            <person name="Yan M."/>
            <person name="Ng V."/>
            <person name="Cullen D."/>
            <person name="Martin F."/>
            <person name="Rosso M.-N."/>
            <person name="Henrissat B."/>
            <person name="Hibbett D."/>
            <person name="Martinez A.T."/>
            <person name="Grigoriev I.V."/>
        </authorList>
    </citation>
    <scope>NUCLEOTIDE SEQUENCE</scope>
    <source>
        <strain evidence="4">CBS 506.95</strain>
    </source>
</reference>
<dbReference type="GO" id="GO:0000252">
    <property type="term" value="F:3-beta-hydroxysteroid dehydrogenase [NAD(P)+]/C4-decarboxylase activity"/>
    <property type="evidence" value="ECO:0007669"/>
    <property type="project" value="TreeGrafter"/>
</dbReference>
<evidence type="ECO:0000256" key="2">
    <source>
        <dbReference type="ARBA" id="ARBA00023445"/>
    </source>
</evidence>
<dbReference type="Pfam" id="PF01073">
    <property type="entry name" value="3Beta_HSD"/>
    <property type="match status" value="1"/>
</dbReference>
<evidence type="ECO:0000313" key="5">
    <source>
        <dbReference type="Proteomes" id="UP000807306"/>
    </source>
</evidence>
<comment type="similarity">
    <text evidence="2">Belongs to the NAD(P)-dependent epimerase/dehydratase family. Dihydroflavonol-4-reductase subfamily.</text>
</comment>